<protein>
    <submittedName>
        <fullName evidence="2">Uncharacterized protein</fullName>
    </submittedName>
</protein>
<dbReference type="AlphaFoldDB" id="A0A3N2PU51"/>
<feature type="region of interest" description="Disordered" evidence="1">
    <location>
        <begin position="112"/>
        <end position="140"/>
    </location>
</feature>
<dbReference type="Proteomes" id="UP000272025">
    <property type="component" value="Unassembled WGS sequence"/>
</dbReference>
<dbReference type="RefSeq" id="XP_028465827.1">
    <property type="nucleotide sequence ID" value="XM_028607041.1"/>
</dbReference>
<evidence type="ECO:0000313" key="2">
    <source>
        <dbReference type="EMBL" id="ROT38021.1"/>
    </source>
</evidence>
<reference evidence="2 3" key="1">
    <citation type="journal article" date="2018" name="Mol. Ecol.">
        <title>The obligate alkalophilic soda-lake fungus Sodiomyces alkalinus has shifted to a protein diet.</title>
        <authorList>
            <person name="Grum-Grzhimaylo A.A."/>
            <person name="Falkoski D.L."/>
            <person name="van den Heuvel J."/>
            <person name="Valero-Jimenez C.A."/>
            <person name="Min B."/>
            <person name="Choi I.G."/>
            <person name="Lipzen A."/>
            <person name="Daum C.G."/>
            <person name="Aanen D.K."/>
            <person name="Tsang A."/>
            <person name="Henrissat B."/>
            <person name="Bilanenko E.N."/>
            <person name="de Vries R.P."/>
            <person name="van Kan J.A.L."/>
            <person name="Grigoriev I.V."/>
            <person name="Debets A.J.M."/>
        </authorList>
    </citation>
    <scope>NUCLEOTIDE SEQUENCE [LARGE SCALE GENOMIC DNA]</scope>
    <source>
        <strain evidence="2 3">F11</strain>
    </source>
</reference>
<name>A0A3N2PU51_SODAK</name>
<dbReference type="EMBL" id="ML119056">
    <property type="protein sequence ID" value="ROT38021.1"/>
    <property type="molecule type" value="Genomic_DNA"/>
</dbReference>
<sequence>MNSRHECNGICITLKIKGRGGKNASSDGFFSANDPRLVQPGFRRVRISGINAYLPHRPAHCPATKHALTPVRPPHPHPHPYPHPYPSTPPPPCPTNLVTCSLLLSRTPDVKLSPSPPSCSRIRVHDSQCTHDRRRRRGHASSSILFPRAFVLTFSSDDGQSVSPSSPFTSMLFLSSAH</sequence>
<gene>
    <name evidence="2" type="ORF">SODALDRAFT_179409</name>
</gene>
<evidence type="ECO:0000313" key="3">
    <source>
        <dbReference type="Proteomes" id="UP000272025"/>
    </source>
</evidence>
<organism evidence="2 3">
    <name type="scientific">Sodiomyces alkalinus (strain CBS 110278 / VKM F-3762 / F11)</name>
    <name type="common">Alkaliphilic filamentous fungus</name>
    <dbReference type="NCBI Taxonomy" id="1314773"/>
    <lineage>
        <taxon>Eukaryota</taxon>
        <taxon>Fungi</taxon>
        <taxon>Dikarya</taxon>
        <taxon>Ascomycota</taxon>
        <taxon>Pezizomycotina</taxon>
        <taxon>Sordariomycetes</taxon>
        <taxon>Hypocreomycetidae</taxon>
        <taxon>Glomerellales</taxon>
        <taxon>Plectosphaerellaceae</taxon>
        <taxon>Sodiomyces</taxon>
    </lineage>
</organism>
<evidence type="ECO:0000256" key="1">
    <source>
        <dbReference type="SAM" id="MobiDB-lite"/>
    </source>
</evidence>
<dbReference type="GeneID" id="39575519"/>
<proteinExistence type="predicted"/>
<accession>A0A3N2PU51</accession>
<keyword evidence="3" id="KW-1185">Reference proteome</keyword>